<protein>
    <submittedName>
        <fullName evidence="2">Endonuclease</fullName>
    </submittedName>
</protein>
<keyword evidence="3" id="KW-1185">Reference proteome</keyword>
<dbReference type="InterPro" id="IPR005135">
    <property type="entry name" value="Endo/exonuclease/phosphatase"/>
</dbReference>
<keyword evidence="2" id="KW-0378">Hydrolase</keyword>
<dbReference type="GO" id="GO:0004519">
    <property type="term" value="F:endonuclease activity"/>
    <property type="evidence" value="ECO:0007669"/>
    <property type="project" value="UniProtKB-KW"/>
</dbReference>
<comment type="caution">
    <text evidence="2">The sequence shown here is derived from an EMBL/GenBank/DDBJ whole genome shotgun (WGS) entry which is preliminary data.</text>
</comment>
<gene>
    <name evidence="2" type="ORF">DEM27_29325</name>
</gene>
<dbReference type="Pfam" id="PF03372">
    <property type="entry name" value="Exo_endo_phos"/>
    <property type="match status" value="1"/>
</dbReference>
<name>A0A2U2DHA0_9HYPH</name>
<evidence type="ECO:0000259" key="1">
    <source>
        <dbReference type="Pfam" id="PF03372"/>
    </source>
</evidence>
<dbReference type="GO" id="GO:0006506">
    <property type="term" value="P:GPI anchor biosynthetic process"/>
    <property type="evidence" value="ECO:0007669"/>
    <property type="project" value="TreeGrafter"/>
</dbReference>
<evidence type="ECO:0000313" key="2">
    <source>
        <dbReference type="EMBL" id="PWE52680.1"/>
    </source>
</evidence>
<sequence>MKFASYNIQFGMGLDGKYDLDRIAASLAGADVIALQEVTRGFEPNGYADLAGDLATFFPDYFWVYGAPCDVHLGAVVEDGQRRERRLQFGNMILSRWPILSTRTLLLPRQRTFDRLNLQRGATEAVLETPAGPLRVYSVHLDHTSVEERIMQIRYLKERAGRFTEEGGALTGASEFQLADPPLPEDYILLGDFNMQPESPEYVAMAGSTDPVYGRTLRSLNPVDALGWLGRLTAETYSCIDAKNHGRRLQLDYGFLSYGLLARLKDAFIDTTAKGSDHFPLWLELE</sequence>
<dbReference type="GO" id="GO:0016020">
    <property type="term" value="C:membrane"/>
    <property type="evidence" value="ECO:0007669"/>
    <property type="project" value="GOC"/>
</dbReference>
<dbReference type="InterPro" id="IPR051916">
    <property type="entry name" value="GPI-anchor_lipid_remodeler"/>
</dbReference>
<dbReference type="OrthoDB" id="155529at2"/>
<dbReference type="RefSeq" id="WP_109461804.1">
    <property type="nucleotide sequence ID" value="NZ_QFBC01000021.1"/>
</dbReference>
<dbReference type="EMBL" id="QFBC01000021">
    <property type="protein sequence ID" value="PWE52680.1"/>
    <property type="molecule type" value="Genomic_DNA"/>
</dbReference>
<dbReference type="Proteomes" id="UP000245252">
    <property type="component" value="Unassembled WGS sequence"/>
</dbReference>
<dbReference type="PANTHER" id="PTHR14859:SF1">
    <property type="entry name" value="PGAP2-INTERACTING PROTEIN"/>
    <property type="match status" value="1"/>
</dbReference>
<accession>A0A2U2DHA0</accession>
<reference evidence="2 3" key="1">
    <citation type="submission" date="2018-05" db="EMBL/GenBank/DDBJ databases">
        <title>The draft genome of strain NS-104.</title>
        <authorList>
            <person name="Hang P."/>
            <person name="Jiang J."/>
        </authorList>
    </citation>
    <scope>NUCLEOTIDE SEQUENCE [LARGE SCALE GENOMIC DNA]</scope>
    <source>
        <strain evidence="2 3">NS-104</strain>
    </source>
</reference>
<dbReference type="SUPFAM" id="SSF56219">
    <property type="entry name" value="DNase I-like"/>
    <property type="match status" value="1"/>
</dbReference>
<dbReference type="InterPro" id="IPR036691">
    <property type="entry name" value="Endo/exonu/phosph_ase_sf"/>
</dbReference>
<dbReference type="AlphaFoldDB" id="A0A2U2DHA0"/>
<feature type="domain" description="Endonuclease/exonuclease/phosphatase" evidence="1">
    <location>
        <begin position="4"/>
        <end position="278"/>
    </location>
</feature>
<dbReference type="Gene3D" id="3.60.10.10">
    <property type="entry name" value="Endonuclease/exonuclease/phosphatase"/>
    <property type="match status" value="1"/>
</dbReference>
<keyword evidence="2" id="KW-0255">Endonuclease</keyword>
<dbReference type="PANTHER" id="PTHR14859">
    <property type="entry name" value="CALCOFLUOR WHITE HYPERSENSITIVE PROTEIN PRECURSOR"/>
    <property type="match status" value="1"/>
</dbReference>
<proteinExistence type="predicted"/>
<organism evidence="2 3">
    <name type="scientific">Metarhizobium album</name>
    <dbReference type="NCBI Taxonomy" id="2182425"/>
    <lineage>
        <taxon>Bacteria</taxon>
        <taxon>Pseudomonadati</taxon>
        <taxon>Pseudomonadota</taxon>
        <taxon>Alphaproteobacteria</taxon>
        <taxon>Hyphomicrobiales</taxon>
        <taxon>Rhizobiaceae</taxon>
        <taxon>Metarhizobium</taxon>
    </lineage>
</organism>
<keyword evidence="2" id="KW-0540">Nuclease</keyword>
<evidence type="ECO:0000313" key="3">
    <source>
        <dbReference type="Proteomes" id="UP000245252"/>
    </source>
</evidence>